<reference evidence="1 2" key="1">
    <citation type="submission" date="2024-01" db="EMBL/GenBank/DDBJ databases">
        <title>The genomes of 5 underutilized Papilionoideae crops provide insights into root nodulation and disease resistanc.</title>
        <authorList>
            <person name="Jiang F."/>
        </authorList>
    </citation>
    <scope>NUCLEOTIDE SEQUENCE [LARGE SCALE GENOMIC DNA]</scope>
    <source>
        <strain evidence="1">JINMINGXINNONG_FW02</strain>
        <tissue evidence="1">Leaves</tissue>
    </source>
</reference>
<gene>
    <name evidence="1" type="ORF">VNO80_22033</name>
</gene>
<evidence type="ECO:0000313" key="2">
    <source>
        <dbReference type="Proteomes" id="UP001374584"/>
    </source>
</evidence>
<organism evidence="1 2">
    <name type="scientific">Phaseolus coccineus</name>
    <name type="common">Scarlet runner bean</name>
    <name type="synonym">Phaseolus multiflorus</name>
    <dbReference type="NCBI Taxonomy" id="3886"/>
    <lineage>
        <taxon>Eukaryota</taxon>
        <taxon>Viridiplantae</taxon>
        <taxon>Streptophyta</taxon>
        <taxon>Embryophyta</taxon>
        <taxon>Tracheophyta</taxon>
        <taxon>Spermatophyta</taxon>
        <taxon>Magnoliopsida</taxon>
        <taxon>eudicotyledons</taxon>
        <taxon>Gunneridae</taxon>
        <taxon>Pentapetalae</taxon>
        <taxon>rosids</taxon>
        <taxon>fabids</taxon>
        <taxon>Fabales</taxon>
        <taxon>Fabaceae</taxon>
        <taxon>Papilionoideae</taxon>
        <taxon>50 kb inversion clade</taxon>
        <taxon>NPAAA clade</taxon>
        <taxon>indigoferoid/millettioid clade</taxon>
        <taxon>Phaseoleae</taxon>
        <taxon>Phaseolus</taxon>
    </lineage>
</organism>
<sequence>MKLHVECSASLLSNCRVDGCCVASLFCPVEINFLLCCLEPDMLLLRPLSLLCLIHCSMLPLYPCRCYTSLPRCGHLVEGDSVGVEPVVLYDFGKHVVKVIIIEFVDEQPCC</sequence>
<proteinExistence type="predicted"/>
<protein>
    <submittedName>
        <fullName evidence="1">Uncharacterized protein</fullName>
    </submittedName>
</protein>
<accession>A0AAN9M4Y2</accession>
<evidence type="ECO:0000313" key="1">
    <source>
        <dbReference type="EMBL" id="KAK7347501.1"/>
    </source>
</evidence>
<comment type="caution">
    <text evidence="1">The sequence shown here is derived from an EMBL/GenBank/DDBJ whole genome shotgun (WGS) entry which is preliminary data.</text>
</comment>
<dbReference type="EMBL" id="JAYMYR010000008">
    <property type="protein sequence ID" value="KAK7347501.1"/>
    <property type="molecule type" value="Genomic_DNA"/>
</dbReference>
<name>A0AAN9M4Y2_PHACN</name>
<keyword evidence="2" id="KW-1185">Reference proteome</keyword>
<dbReference type="Proteomes" id="UP001374584">
    <property type="component" value="Unassembled WGS sequence"/>
</dbReference>
<dbReference type="AlphaFoldDB" id="A0AAN9M4Y2"/>